<accession>A0ABM7VP58</accession>
<dbReference type="RefSeq" id="WP_041851296.1">
    <property type="nucleotide sequence ID" value="NZ_AP025334.1"/>
</dbReference>
<proteinExistence type="predicted"/>
<name>A0ABM7VP58_9ENTR</name>
<reference evidence="1 2" key="1">
    <citation type="submission" date="2021-12" db="EMBL/GenBank/DDBJ databases">
        <title>Complete genome sequence of Phytobacter diazotrophicus TA9734.</title>
        <authorList>
            <person name="Kubota H."/>
            <person name="Nakayama Y."/>
            <person name="Ariyoshi T."/>
        </authorList>
    </citation>
    <scope>NUCLEOTIDE SEQUENCE [LARGE SCALE GENOMIC DNA]</scope>
    <source>
        <strain evidence="1 2">TA9734</strain>
    </source>
</reference>
<dbReference type="EMBL" id="AP025334">
    <property type="protein sequence ID" value="BDD48804.1"/>
    <property type="molecule type" value="Genomic_DNA"/>
</dbReference>
<evidence type="ECO:0000313" key="2">
    <source>
        <dbReference type="Proteomes" id="UP001320460"/>
    </source>
</evidence>
<sequence length="102" mass="11280">MIKNVKESLVELVMGDAILELLEADAPISHEALIAQLARNLEQEPRESRREAILAAIKEVQESIKLVDHTADKGTGWNQQTVKNSKLLKMNSVSPGIGDKKH</sequence>
<organism evidence="1 2">
    <name type="scientific">Phytobacter diazotrophicus</name>
    <dbReference type="NCBI Taxonomy" id="395631"/>
    <lineage>
        <taxon>Bacteria</taxon>
        <taxon>Pseudomonadati</taxon>
        <taxon>Pseudomonadota</taxon>
        <taxon>Gammaproteobacteria</taxon>
        <taxon>Enterobacterales</taxon>
        <taxon>Enterobacteriaceae</taxon>
        <taxon>Phytobacter</taxon>
    </lineage>
</organism>
<evidence type="ECO:0000313" key="1">
    <source>
        <dbReference type="EMBL" id="BDD48804.1"/>
    </source>
</evidence>
<protein>
    <submittedName>
        <fullName evidence="1">Uncharacterized protein</fullName>
    </submittedName>
</protein>
<dbReference type="Proteomes" id="UP001320460">
    <property type="component" value="Chromosome"/>
</dbReference>
<gene>
    <name evidence="1" type="ORF">PDTA9734_02910</name>
</gene>
<keyword evidence="2" id="KW-1185">Reference proteome</keyword>